<dbReference type="InterPro" id="IPR031106">
    <property type="entry name" value="C/EBP"/>
</dbReference>
<evidence type="ECO:0000313" key="6">
    <source>
        <dbReference type="Proteomes" id="UP000659654"/>
    </source>
</evidence>
<feature type="compositionally biased region" description="Basic and acidic residues" evidence="1">
    <location>
        <begin position="154"/>
        <end position="163"/>
    </location>
</feature>
<dbReference type="InterPro" id="IPR004827">
    <property type="entry name" value="bZIP"/>
</dbReference>
<protein>
    <submittedName>
        <fullName evidence="3">(pine wood nematode) hypothetical protein</fullName>
    </submittedName>
    <submittedName>
        <fullName evidence="7">BZIP domain-containing protein</fullName>
    </submittedName>
</protein>
<dbReference type="EMBL" id="CAJFDI010000005">
    <property type="protein sequence ID" value="CAD5231368.1"/>
    <property type="molecule type" value="Genomic_DNA"/>
</dbReference>
<reference evidence="7" key="1">
    <citation type="submission" date="2016-11" db="UniProtKB">
        <authorList>
            <consortium name="WormBaseParasite"/>
        </authorList>
    </citation>
    <scope>IDENTIFICATION</scope>
</reference>
<dbReference type="Proteomes" id="UP000582659">
    <property type="component" value="Unassembled WGS sequence"/>
</dbReference>
<organism evidence="5 7">
    <name type="scientific">Bursaphelenchus xylophilus</name>
    <name type="common">Pinewood nematode worm</name>
    <name type="synonym">Aphelenchoides xylophilus</name>
    <dbReference type="NCBI Taxonomy" id="6326"/>
    <lineage>
        <taxon>Eukaryota</taxon>
        <taxon>Metazoa</taxon>
        <taxon>Ecdysozoa</taxon>
        <taxon>Nematoda</taxon>
        <taxon>Chromadorea</taxon>
        <taxon>Rhabditida</taxon>
        <taxon>Tylenchina</taxon>
        <taxon>Tylenchomorpha</taxon>
        <taxon>Aphelenchoidea</taxon>
        <taxon>Aphelenchoididae</taxon>
        <taxon>Bursaphelenchus</taxon>
    </lineage>
</organism>
<dbReference type="PANTHER" id="PTHR23334">
    <property type="entry name" value="CCAAT/ENHANCER BINDING PROTEIN"/>
    <property type="match status" value="1"/>
</dbReference>
<accession>A0A1I7RTD0</accession>
<dbReference type="PANTHER" id="PTHR23334:SF20">
    <property type="entry name" value="BASIC LEUCINE ZIPPER 24"/>
    <property type="match status" value="1"/>
</dbReference>
<dbReference type="InterPro" id="IPR046347">
    <property type="entry name" value="bZIP_sf"/>
</dbReference>
<evidence type="ECO:0000256" key="1">
    <source>
        <dbReference type="SAM" id="MobiDB-lite"/>
    </source>
</evidence>
<proteinExistence type="predicted"/>
<evidence type="ECO:0000313" key="5">
    <source>
        <dbReference type="Proteomes" id="UP000095284"/>
    </source>
</evidence>
<evidence type="ECO:0000259" key="2">
    <source>
        <dbReference type="PROSITE" id="PS00036"/>
    </source>
</evidence>
<dbReference type="EMBL" id="CAJFCV020000005">
    <property type="protein sequence ID" value="CAG9122498.1"/>
    <property type="molecule type" value="Genomic_DNA"/>
</dbReference>
<feature type="domain" description="BZIP" evidence="2">
    <location>
        <begin position="137"/>
        <end position="151"/>
    </location>
</feature>
<dbReference type="SUPFAM" id="SSF57959">
    <property type="entry name" value="Leucine zipper domain"/>
    <property type="match status" value="1"/>
</dbReference>
<dbReference type="Proteomes" id="UP000095284">
    <property type="component" value="Unplaced"/>
</dbReference>
<dbReference type="CDD" id="cd14686">
    <property type="entry name" value="bZIP"/>
    <property type="match status" value="1"/>
</dbReference>
<feature type="region of interest" description="Disordered" evidence="1">
    <location>
        <begin position="86"/>
        <end position="113"/>
    </location>
</feature>
<dbReference type="PROSITE" id="PS00036">
    <property type="entry name" value="BZIP_BASIC"/>
    <property type="match status" value="1"/>
</dbReference>
<evidence type="ECO:0000313" key="7">
    <source>
        <dbReference type="WBParaSite" id="BXY_0398400.1"/>
    </source>
</evidence>
<dbReference type="GO" id="GO:0006351">
    <property type="term" value="P:DNA-templated transcription"/>
    <property type="evidence" value="ECO:0007669"/>
    <property type="project" value="InterPro"/>
</dbReference>
<sequence length="197" mass="22182">MLRFGPHFPQLLAMDKTVSSNIDPNMSLTKMDGVSDAPDASTSMGYQYHPNPLLYQQAMAYGQPMFYPYAPGFPYEVPQSLINSNLNNSVSSPKSSSPTDNSEESNSPPATKTRKIVVNRLTKVFNTEEEKKLYEERRAKNNAAARESRKRRATRESMKEAENEQLKQTILELQGKLAEAKAELKVMRLKVGESLTF</sequence>
<feature type="region of interest" description="Disordered" evidence="1">
    <location>
        <begin position="136"/>
        <end position="163"/>
    </location>
</feature>
<dbReference type="Proteomes" id="UP000659654">
    <property type="component" value="Unassembled WGS sequence"/>
</dbReference>
<dbReference type="GO" id="GO:0000981">
    <property type="term" value="F:DNA-binding transcription factor activity, RNA polymerase II-specific"/>
    <property type="evidence" value="ECO:0007669"/>
    <property type="project" value="TreeGrafter"/>
</dbReference>
<dbReference type="GO" id="GO:0000978">
    <property type="term" value="F:RNA polymerase II cis-regulatory region sequence-specific DNA binding"/>
    <property type="evidence" value="ECO:0007669"/>
    <property type="project" value="TreeGrafter"/>
</dbReference>
<dbReference type="WBParaSite" id="BXY_0398400.1">
    <property type="protein sequence ID" value="BXY_0398400.1"/>
    <property type="gene ID" value="BXY_0398400"/>
</dbReference>
<evidence type="ECO:0000313" key="4">
    <source>
        <dbReference type="EMBL" id="CAG9122498.1"/>
    </source>
</evidence>
<feature type="compositionally biased region" description="Low complexity" evidence="1">
    <location>
        <begin position="86"/>
        <end position="100"/>
    </location>
</feature>
<reference evidence="4" key="2">
    <citation type="submission" date="2020-08" db="EMBL/GenBank/DDBJ databases">
        <authorList>
            <person name="Kikuchi T."/>
        </authorList>
    </citation>
    <scope>NUCLEOTIDE SEQUENCE</scope>
    <source>
        <strain evidence="3">Ka4C1</strain>
    </source>
</reference>
<evidence type="ECO:0000313" key="3">
    <source>
        <dbReference type="EMBL" id="CAD5231368.1"/>
    </source>
</evidence>
<dbReference type="AlphaFoldDB" id="A0A1I7RTD0"/>
<keyword evidence="6" id="KW-1185">Reference proteome</keyword>
<gene>
    <name evidence="3" type="ORF">BXYJ_LOCUS11464</name>
</gene>
<name>A0A1I7RTD0_BURXY</name>
<dbReference type="Gene3D" id="1.20.5.170">
    <property type="match status" value="1"/>
</dbReference>
<dbReference type="SMR" id="A0A1I7RTD0"/>